<dbReference type="Pfam" id="PF10604">
    <property type="entry name" value="Polyketide_cyc2"/>
    <property type="match status" value="1"/>
</dbReference>
<comment type="caution">
    <text evidence="1">The sequence shown here is derived from an EMBL/GenBank/DDBJ whole genome shotgun (WGS) entry which is preliminary data.</text>
</comment>
<dbReference type="CDD" id="cd07822">
    <property type="entry name" value="SRPBCC_4"/>
    <property type="match status" value="1"/>
</dbReference>
<proteinExistence type="predicted"/>
<dbReference type="EMBL" id="VTUX01000011">
    <property type="protein sequence ID" value="KAA1188201.1"/>
    <property type="molecule type" value="Genomic_DNA"/>
</dbReference>
<dbReference type="AlphaFoldDB" id="A0A5B0WPT0"/>
<dbReference type="InterPro" id="IPR023393">
    <property type="entry name" value="START-like_dom_sf"/>
</dbReference>
<gene>
    <name evidence="1" type="ORF">F0M18_19395</name>
</gene>
<protein>
    <submittedName>
        <fullName evidence="1">SRPBCC domain-containing protein</fullName>
    </submittedName>
</protein>
<dbReference type="Gene3D" id="3.30.530.20">
    <property type="match status" value="1"/>
</dbReference>
<dbReference type="InterPro" id="IPR019587">
    <property type="entry name" value="Polyketide_cyclase/dehydratase"/>
</dbReference>
<name>A0A5B0WPT0_9GAMM</name>
<sequence length="169" mass="18595">MTETITVTSDTVTIAAPLELVWRVLTDFEYYPEWNRFCPSIEARLELGSPVVMKVDLGQGLQDQTEYITCVVPPGKASSGTGSGKEAGAAKITWSMENRPGDPIHADRTQLLEPVDAEHCTYVTYDVFSGEAAEQMVEMLGEQVKSGFNLCARNLKQRAESLYAAEQAQ</sequence>
<reference evidence="1 2" key="1">
    <citation type="submission" date="2019-09" db="EMBL/GenBank/DDBJ databases">
        <authorList>
            <person name="Chen X.-Y."/>
        </authorList>
    </citation>
    <scope>NUCLEOTIDE SEQUENCE [LARGE SCALE GENOMIC DNA]</scope>
    <source>
        <strain evidence="1 2">NY5</strain>
    </source>
</reference>
<evidence type="ECO:0000313" key="2">
    <source>
        <dbReference type="Proteomes" id="UP000323708"/>
    </source>
</evidence>
<dbReference type="Proteomes" id="UP000323708">
    <property type="component" value="Unassembled WGS sequence"/>
</dbReference>
<keyword evidence="2" id="KW-1185">Reference proteome</keyword>
<dbReference type="SUPFAM" id="SSF55961">
    <property type="entry name" value="Bet v1-like"/>
    <property type="match status" value="1"/>
</dbReference>
<accession>A0A5B0WPT0</accession>
<evidence type="ECO:0000313" key="1">
    <source>
        <dbReference type="EMBL" id="KAA1188201.1"/>
    </source>
</evidence>
<dbReference type="RefSeq" id="WP_149613121.1">
    <property type="nucleotide sequence ID" value="NZ_VTUX01000011.1"/>
</dbReference>
<organism evidence="1 2">
    <name type="scientific">Pseudohalioglobus sediminis</name>
    <dbReference type="NCBI Taxonomy" id="2606449"/>
    <lineage>
        <taxon>Bacteria</taxon>
        <taxon>Pseudomonadati</taxon>
        <taxon>Pseudomonadota</taxon>
        <taxon>Gammaproteobacteria</taxon>
        <taxon>Cellvibrionales</taxon>
        <taxon>Halieaceae</taxon>
        <taxon>Pseudohalioglobus</taxon>
    </lineage>
</organism>